<dbReference type="Proteomes" id="UP001243009">
    <property type="component" value="Unassembled WGS sequence"/>
</dbReference>
<name>A0ABT9EF68_9PROT</name>
<sequence>LNGLTKSGVTRFAYTYDFGDNWQHAVVIEKSPPAVEALSRPVCTTGKRRCPPEDCGGPWGYRELLDILADPTHPEHAERLEWLGEDFDPEDFNPAIADAILAARFGHA</sequence>
<dbReference type="RefSeq" id="WP_305109544.1">
    <property type="nucleotide sequence ID" value="NZ_JAUTWS010000556.1"/>
</dbReference>
<proteinExistence type="predicted"/>
<evidence type="ECO:0000259" key="1">
    <source>
        <dbReference type="Pfam" id="PF07929"/>
    </source>
</evidence>
<dbReference type="SUPFAM" id="SSF159941">
    <property type="entry name" value="MM3350-like"/>
    <property type="match status" value="1"/>
</dbReference>
<accession>A0ABT9EF68</accession>
<dbReference type="Pfam" id="PF07929">
    <property type="entry name" value="PRiA4_ORF3"/>
    <property type="match status" value="1"/>
</dbReference>
<comment type="caution">
    <text evidence="2">The sequence shown here is derived from an EMBL/GenBank/DDBJ whole genome shotgun (WGS) entry which is preliminary data.</text>
</comment>
<evidence type="ECO:0000313" key="3">
    <source>
        <dbReference type="Proteomes" id="UP001243009"/>
    </source>
</evidence>
<protein>
    <submittedName>
        <fullName evidence="2">Plasmid pRiA4b ORF-3 family protein</fullName>
    </submittedName>
</protein>
<keyword evidence="3" id="KW-1185">Reference proteome</keyword>
<organism evidence="2 3">
    <name type="scientific">Paracraurococcus lichenis</name>
    <dbReference type="NCBI Taxonomy" id="3064888"/>
    <lineage>
        <taxon>Bacteria</taxon>
        <taxon>Pseudomonadati</taxon>
        <taxon>Pseudomonadota</taxon>
        <taxon>Alphaproteobacteria</taxon>
        <taxon>Acetobacterales</taxon>
        <taxon>Roseomonadaceae</taxon>
        <taxon>Paracraurococcus</taxon>
    </lineage>
</organism>
<evidence type="ECO:0000313" key="2">
    <source>
        <dbReference type="EMBL" id="MDO9714761.1"/>
    </source>
</evidence>
<dbReference type="Gene3D" id="3.10.290.30">
    <property type="entry name" value="MM3350-like"/>
    <property type="match status" value="1"/>
</dbReference>
<dbReference type="EMBL" id="JAUTWS010000556">
    <property type="protein sequence ID" value="MDO9714761.1"/>
    <property type="molecule type" value="Genomic_DNA"/>
</dbReference>
<gene>
    <name evidence="2" type="ORF">Q7A36_41225</name>
</gene>
<dbReference type="InterPro" id="IPR012912">
    <property type="entry name" value="Plasmid_pRiA4b_Orf3-like"/>
</dbReference>
<feature type="non-terminal residue" evidence="2">
    <location>
        <position position="1"/>
    </location>
</feature>
<dbReference type="PANTHER" id="PTHR41878:SF1">
    <property type="entry name" value="TNPR PROTEIN"/>
    <property type="match status" value="1"/>
</dbReference>
<reference evidence="2 3" key="1">
    <citation type="submission" date="2023-08" db="EMBL/GenBank/DDBJ databases">
        <title>The draft genome sequence of Paracraurococcus sp. LOR1-02.</title>
        <authorList>
            <person name="Kingkaew E."/>
            <person name="Tanasupawat S."/>
        </authorList>
    </citation>
    <scope>NUCLEOTIDE SEQUENCE [LARGE SCALE GENOMIC DNA]</scope>
    <source>
        <strain evidence="2 3">LOR1-02</strain>
    </source>
</reference>
<dbReference type="InterPro" id="IPR024047">
    <property type="entry name" value="MM3350-like_sf"/>
</dbReference>
<dbReference type="PANTHER" id="PTHR41878">
    <property type="entry name" value="LEXA REPRESSOR-RELATED"/>
    <property type="match status" value="1"/>
</dbReference>
<feature type="domain" description="Plasmid pRiA4b Orf3-like" evidence="1">
    <location>
        <begin position="4"/>
        <end position="94"/>
    </location>
</feature>